<organism evidence="1 2">
    <name type="scientific">Streptomyces alboniger</name>
    <dbReference type="NCBI Taxonomy" id="132473"/>
    <lineage>
        <taxon>Bacteria</taxon>
        <taxon>Bacillati</taxon>
        <taxon>Actinomycetota</taxon>
        <taxon>Actinomycetes</taxon>
        <taxon>Kitasatosporales</taxon>
        <taxon>Streptomycetaceae</taxon>
        <taxon>Streptomyces</taxon>
        <taxon>Streptomyces aurantiacus group</taxon>
    </lineage>
</organism>
<reference evidence="1 2" key="1">
    <citation type="submission" date="2017-09" db="EMBL/GenBank/DDBJ databases">
        <authorList>
            <person name="Lee N."/>
            <person name="Cho B.-K."/>
        </authorList>
    </citation>
    <scope>NUCLEOTIDE SEQUENCE [LARGE SCALE GENOMIC DNA]</scope>
    <source>
        <strain evidence="1 2">ATCC 12461</strain>
    </source>
</reference>
<keyword evidence="2" id="KW-1185">Reference proteome</keyword>
<accession>A0A5J6H974</accession>
<dbReference type="Proteomes" id="UP000326553">
    <property type="component" value="Chromosome"/>
</dbReference>
<dbReference type="KEGG" id="salw:CP975_02820"/>
<evidence type="ECO:0000313" key="1">
    <source>
        <dbReference type="EMBL" id="QEV16579.1"/>
    </source>
</evidence>
<proteinExistence type="predicted"/>
<sequence>MTRRLLGWDDSRVKQISSPAIGCAADIARDVFSKADLEIVFMKAGLDDFMPSASYSKAELVIQTVRGAQRQAADADLTARKALYEFVRLVAERTAPSEQGDVRTGTPFWQLREALRADGFDLVAEYETSEDIWGAPQTGGLVGVRLLPLDEPLAPLSNEITALEHGFDRLGMTVAKNCYRQAVDNLVEQRFEAANGQLRAMFEAVVVHVAAAHGFTSTKQGDGGLAIAYLIDQGLLPEKDGGHFVRGLWQITHTNGPHPGTSDAGEARFRLQALTSVVRYLIDRFAPVQ</sequence>
<protein>
    <submittedName>
        <fullName evidence="1">Uncharacterized protein</fullName>
    </submittedName>
</protein>
<evidence type="ECO:0000313" key="2">
    <source>
        <dbReference type="Proteomes" id="UP000326553"/>
    </source>
</evidence>
<name>A0A5J6H974_STRAD</name>
<gene>
    <name evidence="1" type="ORF">CP975_02820</name>
</gene>
<dbReference type="EMBL" id="CP023695">
    <property type="protein sequence ID" value="QEV16579.1"/>
    <property type="molecule type" value="Genomic_DNA"/>
</dbReference>
<dbReference type="AlphaFoldDB" id="A0A5J6H974"/>